<evidence type="ECO:0000256" key="4">
    <source>
        <dbReference type="ARBA" id="ARBA00022491"/>
    </source>
</evidence>
<dbReference type="SUPFAM" id="SSF54495">
    <property type="entry name" value="UBC-like"/>
    <property type="match status" value="1"/>
</dbReference>
<evidence type="ECO:0000256" key="7">
    <source>
        <dbReference type="SAM" id="MobiDB-lite"/>
    </source>
</evidence>
<accession>A0A1D8N971</accession>
<dbReference type="Gene3D" id="3.10.110.10">
    <property type="entry name" value="Ubiquitin Conjugating Enzyme"/>
    <property type="match status" value="1"/>
</dbReference>
<dbReference type="RefSeq" id="XP_501325.1">
    <property type="nucleotide sequence ID" value="XM_501325.3"/>
</dbReference>
<evidence type="ECO:0000256" key="1">
    <source>
        <dbReference type="ARBA" id="ARBA00004496"/>
    </source>
</evidence>
<keyword evidence="6" id="KW-0346">Stress response</keyword>
<reference evidence="8 9" key="1">
    <citation type="journal article" date="2016" name="PLoS ONE">
        <title>Sequence Assembly of Yarrowia lipolytica Strain W29/CLIB89 Shows Transposable Element Diversity.</title>
        <authorList>
            <person name="Magnan C."/>
            <person name="Yu J."/>
            <person name="Chang I."/>
            <person name="Jahn E."/>
            <person name="Kanomata Y."/>
            <person name="Wu J."/>
            <person name="Zeller M."/>
            <person name="Oakes M."/>
            <person name="Baldi P."/>
            <person name="Sandmeyer S."/>
        </authorList>
    </citation>
    <scope>NUCLEOTIDE SEQUENCE [LARGE SCALE GENOMIC DNA]</scope>
    <source>
        <strain evidence="9">CLIB89(W29)</strain>
    </source>
</reference>
<dbReference type="AlphaFoldDB" id="A0A1D8N971"/>
<keyword evidence="4" id="KW-0678">Repressor</keyword>
<gene>
    <name evidence="8" type="ORF">YALI1_C01826g</name>
</gene>
<dbReference type="InterPro" id="IPR016135">
    <property type="entry name" value="UBQ-conjugating_enzyme/RWD"/>
</dbReference>
<dbReference type="GO" id="GO:0006446">
    <property type="term" value="P:regulation of translational initiation"/>
    <property type="evidence" value="ECO:0007669"/>
    <property type="project" value="TreeGrafter"/>
</dbReference>
<dbReference type="SMART" id="SM00591">
    <property type="entry name" value="RWD"/>
    <property type="match status" value="1"/>
</dbReference>
<dbReference type="Pfam" id="PF01205">
    <property type="entry name" value="Impact_N"/>
    <property type="match status" value="1"/>
</dbReference>
<dbReference type="CDD" id="cd23822">
    <property type="entry name" value="RWD_ScYIH1-like"/>
    <property type="match status" value="1"/>
</dbReference>
<comment type="similarity">
    <text evidence="2">Belongs to the IMPACT family.</text>
</comment>
<keyword evidence="3" id="KW-0963">Cytoplasm</keyword>
<dbReference type="SUPFAM" id="SSF54211">
    <property type="entry name" value="Ribosomal protein S5 domain 2-like"/>
    <property type="match status" value="1"/>
</dbReference>
<dbReference type="PANTHER" id="PTHR16301">
    <property type="entry name" value="IMPACT-RELATED"/>
    <property type="match status" value="1"/>
</dbReference>
<keyword evidence="5" id="KW-0810">Translation regulation</keyword>
<evidence type="ECO:0000256" key="6">
    <source>
        <dbReference type="ARBA" id="ARBA00023016"/>
    </source>
</evidence>
<protein>
    <submittedName>
        <fullName evidence="8">Uncharacterized protein</fullName>
    </submittedName>
</protein>
<dbReference type="PROSITE" id="PS00910">
    <property type="entry name" value="UPF0029"/>
    <property type="match status" value="1"/>
</dbReference>
<dbReference type="Pfam" id="PF05773">
    <property type="entry name" value="RWD"/>
    <property type="match status" value="1"/>
</dbReference>
<dbReference type="VEuPathDB" id="FungiDB:YALI1_C01826g"/>
<dbReference type="InterPro" id="IPR001498">
    <property type="entry name" value="Impact_N"/>
</dbReference>
<evidence type="ECO:0000256" key="5">
    <source>
        <dbReference type="ARBA" id="ARBA00022845"/>
    </source>
</evidence>
<dbReference type="PANTHER" id="PTHR16301:SF25">
    <property type="entry name" value="PROTEIN IMPACT"/>
    <property type="match status" value="1"/>
</dbReference>
<organism evidence="8 9">
    <name type="scientific">Yarrowia lipolytica</name>
    <name type="common">Candida lipolytica</name>
    <dbReference type="NCBI Taxonomy" id="4952"/>
    <lineage>
        <taxon>Eukaryota</taxon>
        <taxon>Fungi</taxon>
        <taxon>Dikarya</taxon>
        <taxon>Ascomycota</taxon>
        <taxon>Saccharomycotina</taxon>
        <taxon>Dipodascomycetes</taxon>
        <taxon>Dipodascales</taxon>
        <taxon>Dipodascales incertae sedis</taxon>
        <taxon>Yarrowia</taxon>
    </lineage>
</organism>
<dbReference type="VEuPathDB" id="FungiDB:YALI0_C01331g"/>
<dbReference type="KEGG" id="yli:2909120"/>
<dbReference type="EMBL" id="CP017555">
    <property type="protein sequence ID" value="AOW02188.1"/>
    <property type="molecule type" value="Genomic_DNA"/>
</dbReference>
<dbReference type="GO" id="GO:0005737">
    <property type="term" value="C:cytoplasm"/>
    <property type="evidence" value="ECO:0007669"/>
    <property type="project" value="UniProtKB-SubCell"/>
</dbReference>
<dbReference type="InterPro" id="IPR020568">
    <property type="entry name" value="Ribosomal_Su5_D2-typ_SF"/>
</dbReference>
<dbReference type="Proteomes" id="UP000182444">
    <property type="component" value="Chromosome 1C"/>
</dbReference>
<dbReference type="GeneID" id="2909120"/>
<dbReference type="PROSITE" id="PS50908">
    <property type="entry name" value="RWD"/>
    <property type="match status" value="1"/>
</dbReference>
<dbReference type="Gene3D" id="3.30.230.30">
    <property type="entry name" value="Impact, N-terminal domain"/>
    <property type="match status" value="1"/>
</dbReference>
<dbReference type="InterPro" id="IPR036956">
    <property type="entry name" value="Impact_N_sf"/>
</dbReference>
<dbReference type="GO" id="GO:0140469">
    <property type="term" value="P:GCN2-mediated signaling"/>
    <property type="evidence" value="ECO:0007669"/>
    <property type="project" value="TreeGrafter"/>
</dbReference>
<comment type="subcellular location">
    <subcellularLocation>
        <location evidence="1">Cytoplasm</location>
    </subcellularLocation>
</comment>
<feature type="region of interest" description="Disordered" evidence="7">
    <location>
        <begin position="90"/>
        <end position="109"/>
    </location>
</feature>
<sequence length="245" mass="27177">MSLEEEVETIDAIFPDSLKEIGPRRYTLSIPDRRALVQLSFPSAYPDILPEVQSTEHVDKGLVEDILAQVYMEGEVVLFSLIQEVQEVTEEISEEAEEPETHQDHDETSAEAKAAIFAGWTLSDPVVDRKSIFVAHAFTVHSAAEAEAKINHLKEDKKIARATHNITAYRILRDAEKGIYAQDCDDDGEDAAGGRLLHLLSLTGVENVVVVVARWYGGIKLGPDRFKHINAAARDALEKGGYLKK</sequence>
<evidence type="ECO:0000313" key="8">
    <source>
        <dbReference type="EMBL" id="AOW02188.1"/>
    </source>
</evidence>
<dbReference type="InterPro" id="IPR006575">
    <property type="entry name" value="RWD_dom"/>
</dbReference>
<name>A0A1D8N971_YARLL</name>
<evidence type="ECO:0000256" key="3">
    <source>
        <dbReference type="ARBA" id="ARBA00022490"/>
    </source>
</evidence>
<evidence type="ECO:0000313" key="9">
    <source>
        <dbReference type="Proteomes" id="UP000182444"/>
    </source>
</evidence>
<dbReference type="eggNOG" id="KOG3299">
    <property type="taxonomic scope" value="Eukaryota"/>
</dbReference>
<dbReference type="InterPro" id="IPR023582">
    <property type="entry name" value="Impact"/>
</dbReference>
<dbReference type="OrthoDB" id="69641at2759"/>
<dbReference type="InterPro" id="IPR020569">
    <property type="entry name" value="UPF0029_Impact_CS"/>
</dbReference>
<feature type="compositionally biased region" description="Basic and acidic residues" evidence="7">
    <location>
        <begin position="99"/>
        <end position="109"/>
    </location>
</feature>
<evidence type="ECO:0000256" key="2">
    <source>
        <dbReference type="ARBA" id="ARBA00007665"/>
    </source>
</evidence>
<dbReference type="OMA" id="HLMQVMD"/>
<proteinExistence type="inferred from homology"/>